<dbReference type="STRING" id="930117.SAMN05216225_101168"/>
<reference evidence="2 3" key="1">
    <citation type="submission" date="2016-11" db="EMBL/GenBank/DDBJ databases">
        <authorList>
            <person name="Jaros S."/>
            <person name="Januszkiewicz K."/>
            <person name="Wedrychowicz H."/>
        </authorList>
    </citation>
    <scope>NUCLEOTIDE SEQUENCE [LARGE SCALE GENOMIC DNA]</scope>
    <source>
        <strain evidence="2 3">IBRC-M 10683</strain>
    </source>
</reference>
<feature type="region of interest" description="Disordered" evidence="1">
    <location>
        <begin position="53"/>
        <end position="82"/>
    </location>
</feature>
<evidence type="ECO:0000256" key="1">
    <source>
        <dbReference type="SAM" id="MobiDB-lite"/>
    </source>
</evidence>
<protein>
    <submittedName>
        <fullName evidence="2">Uncharacterized protein</fullName>
    </submittedName>
</protein>
<gene>
    <name evidence="2" type="ORF">SAMN05216225_101168</name>
</gene>
<evidence type="ECO:0000313" key="3">
    <source>
        <dbReference type="Proteomes" id="UP000183988"/>
    </source>
</evidence>
<dbReference type="RefSeq" id="WP_072889421.1">
    <property type="nucleotide sequence ID" value="NZ_FQVW01000011.1"/>
</dbReference>
<proteinExistence type="predicted"/>
<dbReference type="EMBL" id="FQVW01000011">
    <property type="protein sequence ID" value="SHF98749.1"/>
    <property type="molecule type" value="Genomic_DNA"/>
</dbReference>
<organism evidence="2 3">
    <name type="scientific">Ornithinibacillus halophilus</name>
    <dbReference type="NCBI Taxonomy" id="930117"/>
    <lineage>
        <taxon>Bacteria</taxon>
        <taxon>Bacillati</taxon>
        <taxon>Bacillota</taxon>
        <taxon>Bacilli</taxon>
        <taxon>Bacillales</taxon>
        <taxon>Bacillaceae</taxon>
        <taxon>Ornithinibacillus</taxon>
    </lineage>
</organism>
<name>A0A1M5G4W9_9BACI</name>
<dbReference type="AlphaFoldDB" id="A0A1M5G4W9"/>
<evidence type="ECO:0000313" key="2">
    <source>
        <dbReference type="EMBL" id="SHF98749.1"/>
    </source>
</evidence>
<accession>A0A1M5G4W9</accession>
<sequence>MFFSPFDYGLTSAGVPEVSVEIPRRSGVPEDIRKVAEVGAEVPEGLVKVAEVPEDSAKVPGAKAAVPNEPAQTRNNQDTEVP</sequence>
<feature type="compositionally biased region" description="Polar residues" evidence="1">
    <location>
        <begin position="70"/>
        <end position="82"/>
    </location>
</feature>
<keyword evidence="3" id="KW-1185">Reference proteome</keyword>
<dbReference type="Proteomes" id="UP000183988">
    <property type="component" value="Unassembled WGS sequence"/>
</dbReference>